<dbReference type="Gene3D" id="3.90.550.10">
    <property type="entry name" value="Spore Coat Polysaccharide Biosynthesis Protein SpsA, Chain A"/>
    <property type="match status" value="1"/>
</dbReference>
<dbReference type="RefSeq" id="WP_104829690.1">
    <property type="nucleotide sequence ID" value="NZ_PJCH01000005.1"/>
</dbReference>
<dbReference type="InterPro" id="IPR005835">
    <property type="entry name" value="NTP_transferase_dom"/>
</dbReference>
<sequence>MSEGSNSVPKTAMVLAAGLGTRMRPLTDATPKPLIDVDGKALMDYALDRFARAGVERAVVNVHYLADKVERHVEGRPAPEIVISDERDLILETGGGLKKARGLLGDEPVYCTNTDAIMIDGGGTEACALLANEWNDAAMDALLLLVPIDRTSGYDGSGDFDRSEDGQISLRAGETAPYVFTGLQIIAPSLIDEGPEGPFSTRVLWDKAAERGRLFGAVYGGEWLHVGDAAGLAAAEARLAGPFL</sequence>
<dbReference type="InterPro" id="IPR050065">
    <property type="entry name" value="GlmU-like"/>
</dbReference>
<dbReference type="PANTHER" id="PTHR43584">
    <property type="entry name" value="NUCLEOTIDYL TRANSFERASE"/>
    <property type="match status" value="1"/>
</dbReference>
<gene>
    <name evidence="4" type="ORF">CW354_09155</name>
</gene>
<dbReference type="OrthoDB" id="9788272at2"/>
<evidence type="ECO:0000256" key="2">
    <source>
        <dbReference type="ARBA" id="ARBA00022695"/>
    </source>
</evidence>
<organism evidence="4 5">
    <name type="scientific">Hyphococcus luteus</name>
    <dbReference type="NCBI Taxonomy" id="2058213"/>
    <lineage>
        <taxon>Bacteria</taxon>
        <taxon>Pseudomonadati</taxon>
        <taxon>Pseudomonadota</taxon>
        <taxon>Alphaproteobacteria</taxon>
        <taxon>Parvularculales</taxon>
        <taxon>Parvularculaceae</taxon>
        <taxon>Hyphococcus</taxon>
    </lineage>
</organism>
<keyword evidence="5" id="KW-1185">Reference proteome</keyword>
<evidence type="ECO:0000313" key="4">
    <source>
        <dbReference type="EMBL" id="PQA88446.1"/>
    </source>
</evidence>
<dbReference type="Pfam" id="PF00483">
    <property type="entry name" value="NTP_transferase"/>
    <property type="match status" value="1"/>
</dbReference>
<evidence type="ECO:0000259" key="3">
    <source>
        <dbReference type="Pfam" id="PF00483"/>
    </source>
</evidence>
<reference evidence="4 5" key="1">
    <citation type="submission" date="2017-12" db="EMBL/GenBank/DDBJ databases">
        <authorList>
            <person name="Hurst M.R.H."/>
        </authorList>
    </citation>
    <scope>NUCLEOTIDE SEQUENCE [LARGE SCALE GENOMIC DNA]</scope>
    <source>
        <strain evidence="4 5">SY-3-19</strain>
    </source>
</reference>
<keyword evidence="1 4" id="KW-0808">Transferase</keyword>
<evidence type="ECO:0000313" key="5">
    <source>
        <dbReference type="Proteomes" id="UP000239504"/>
    </source>
</evidence>
<protein>
    <submittedName>
        <fullName evidence="4">Mannose-1-phosphate guanylyltransferase</fullName>
    </submittedName>
</protein>
<name>A0A2S7K7H3_9PROT</name>
<feature type="domain" description="Nucleotidyl transferase" evidence="3">
    <location>
        <begin position="12"/>
        <end position="154"/>
    </location>
</feature>
<dbReference type="AlphaFoldDB" id="A0A2S7K7H3"/>
<comment type="caution">
    <text evidence="4">The sequence shown here is derived from an EMBL/GenBank/DDBJ whole genome shotgun (WGS) entry which is preliminary data.</text>
</comment>
<dbReference type="SUPFAM" id="SSF53448">
    <property type="entry name" value="Nucleotide-diphospho-sugar transferases"/>
    <property type="match status" value="1"/>
</dbReference>
<dbReference type="PANTHER" id="PTHR43584:SF8">
    <property type="entry name" value="N-ACETYLMURAMATE ALPHA-1-PHOSPHATE URIDYLYLTRANSFERASE"/>
    <property type="match status" value="1"/>
</dbReference>
<dbReference type="GO" id="GO:0016779">
    <property type="term" value="F:nucleotidyltransferase activity"/>
    <property type="evidence" value="ECO:0007669"/>
    <property type="project" value="UniProtKB-KW"/>
</dbReference>
<dbReference type="Proteomes" id="UP000239504">
    <property type="component" value="Unassembled WGS sequence"/>
</dbReference>
<dbReference type="EMBL" id="PJCH01000005">
    <property type="protein sequence ID" value="PQA88446.1"/>
    <property type="molecule type" value="Genomic_DNA"/>
</dbReference>
<proteinExistence type="predicted"/>
<accession>A0A2S7K7H3</accession>
<keyword evidence="2 4" id="KW-0548">Nucleotidyltransferase</keyword>
<evidence type="ECO:0000256" key="1">
    <source>
        <dbReference type="ARBA" id="ARBA00022679"/>
    </source>
</evidence>
<dbReference type="InterPro" id="IPR029044">
    <property type="entry name" value="Nucleotide-diphossugar_trans"/>
</dbReference>
<dbReference type="CDD" id="cd06422">
    <property type="entry name" value="NTP_transferase_like_1"/>
    <property type="match status" value="1"/>
</dbReference>